<evidence type="ECO:0000259" key="1">
    <source>
        <dbReference type="Pfam" id="PF03235"/>
    </source>
</evidence>
<evidence type="ECO:0000313" key="3">
    <source>
        <dbReference type="Proteomes" id="UP000248987"/>
    </source>
</evidence>
<dbReference type="EMBL" id="QLLQ01000019">
    <property type="protein sequence ID" value="RAJ19795.1"/>
    <property type="molecule type" value="Genomic_DNA"/>
</dbReference>
<feature type="domain" description="GmrSD restriction endonucleases N-terminal" evidence="1">
    <location>
        <begin position="26"/>
        <end position="217"/>
    </location>
</feature>
<dbReference type="PANTHER" id="PTHR35149:SF1">
    <property type="entry name" value="DUF5655 DOMAIN-CONTAINING PROTEIN"/>
    <property type="match status" value="1"/>
</dbReference>
<gene>
    <name evidence="2" type="ORF">LX77_03425</name>
</gene>
<dbReference type="Proteomes" id="UP000248987">
    <property type="component" value="Unassembled WGS sequence"/>
</dbReference>
<comment type="caution">
    <text evidence="2">The sequence shown here is derived from an EMBL/GenBank/DDBJ whole genome shotgun (WGS) entry which is preliminary data.</text>
</comment>
<keyword evidence="3" id="KW-1185">Reference proteome</keyword>
<accession>A0A327RTG1</accession>
<dbReference type="InterPro" id="IPR004919">
    <property type="entry name" value="GmrSD_N"/>
</dbReference>
<protein>
    <submittedName>
        <fullName evidence="2">Uncharacterized protein with ParB-like and HNH nuclease domain</fullName>
    </submittedName>
</protein>
<dbReference type="RefSeq" id="WP_111625995.1">
    <property type="nucleotide sequence ID" value="NZ_QLLQ01000019.1"/>
</dbReference>
<dbReference type="CDD" id="cd16387">
    <property type="entry name" value="ParB_N_Srx"/>
    <property type="match status" value="1"/>
</dbReference>
<reference evidence="2 3" key="1">
    <citation type="submission" date="2018-06" db="EMBL/GenBank/DDBJ databases">
        <title>Genomic Encyclopedia of Archaeal and Bacterial Type Strains, Phase II (KMG-II): from individual species to whole genera.</title>
        <authorList>
            <person name="Goeker M."/>
        </authorList>
    </citation>
    <scope>NUCLEOTIDE SEQUENCE [LARGE SCALE GENOMIC DNA]</scope>
    <source>
        <strain evidence="2 3">DSM 12408</strain>
    </source>
</reference>
<dbReference type="Pfam" id="PF03235">
    <property type="entry name" value="GmrSD_N"/>
    <property type="match status" value="1"/>
</dbReference>
<dbReference type="PANTHER" id="PTHR35149">
    <property type="entry name" value="SLL5132 PROTEIN"/>
    <property type="match status" value="1"/>
</dbReference>
<name>A0A327RTG1_9FLAO</name>
<evidence type="ECO:0000313" key="2">
    <source>
        <dbReference type="EMBL" id="RAJ19795.1"/>
    </source>
</evidence>
<proteinExistence type="predicted"/>
<organism evidence="2 3">
    <name type="scientific">Gelidibacter algens</name>
    <dbReference type="NCBI Taxonomy" id="49280"/>
    <lineage>
        <taxon>Bacteria</taxon>
        <taxon>Pseudomonadati</taxon>
        <taxon>Bacteroidota</taxon>
        <taxon>Flavobacteriia</taxon>
        <taxon>Flavobacteriales</taxon>
        <taxon>Flavobacteriaceae</taxon>
        <taxon>Gelidibacter</taxon>
    </lineage>
</organism>
<dbReference type="AlphaFoldDB" id="A0A327RTG1"/>
<sequence length="606" mass="72007">MNKIELKPVGKIILNENTPDRNPRFEHYLIPYYQRGYRWSEEHVSALLEDIHNFMLTDEKKYCLQPIVVVPATDENGLNVWEVIDGQQRLITMHIIFNYLNRPKYSILFEKRGKSTQFLENLSPETFNDGNPDFHFMSQAYGTVKDWFDDKTKNDVGYIDEFNSTLTKKVEIIWYQIEELKQLIDLDEIESRKIDIFNRLNIGKIPLTDAELIRALLLSKIKHGLSDREAILRQAEISNEWHRIEMELRQEDFWYFLHNKALEETSSTIEFIFKLIANNNHKKYSTYLWFEKQVKSESPEDEKKNAIKLWNLTKENFGKLKYWFENNELYHHLGFILALDDSPTKTIRNMIENSNCSKSKFKAWALEEVKTNILDVDLVEINYNNNTKGLKKIFLLHNIVTSAVTQKLQKNRFPFNLYKKIEKDGGWSIEHIHAQQSKEMKEQNSIRKWLEDTYDVIKDIKKIDVEVGDQSEKTTSISINEDYKDRISNLLFQERIDEEEFNQLRNDLIQTFDSESVHILDNLALLSKYHNSSLNNAIFPVKRKKILELEKEGSYIPITTKNIFLKYYTSSDLQPYYWSKVDKENYYKDIEEKLEPYLTKLAVDNE</sequence>